<keyword evidence="1" id="KW-0472">Membrane</keyword>
<comment type="caution">
    <text evidence="2">The sequence shown here is derived from an EMBL/GenBank/DDBJ whole genome shotgun (WGS) entry which is preliminary data.</text>
</comment>
<evidence type="ECO:0000313" key="3">
    <source>
        <dbReference type="Proteomes" id="UP000248330"/>
    </source>
</evidence>
<proteinExistence type="predicted"/>
<dbReference type="InterPro" id="IPR021877">
    <property type="entry name" value="DUF3487"/>
</dbReference>
<dbReference type="Proteomes" id="UP000248330">
    <property type="component" value="Unassembled WGS sequence"/>
</dbReference>
<dbReference type="Pfam" id="PF11990">
    <property type="entry name" value="DUF3487"/>
    <property type="match status" value="1"/>
</dbReference>
<feature type="transmembrane region" description="Helical" evidence="1">
    <location>
        <begin position="35"/>
        <end position="55"/>
    </location>
</feature>
<reference evidence="2 3" key="1">
    <citation type="submission" date="2018-04" db="EMBL/GenBank/DDBJ databases">
        <title>Genomic Encyclopedia of Type Strains, Phase IV (KMG-IV): sequencing the most valuable type-strain genomes for metagenomic binning, comparative biology and taxonomic classification.</title>
        <authorList>
            <person name="Goeker M."/>
        </authorList>
    </citation>
    <scope>NUCLEOTIDE SEQUENCE [LARGE SCALE GENOMIC DNA]</scope>
    <source>
        <strain evidence="2 3">DSM 104150</strain>
    </source>
</reference>
<dbReference type="NCBIfam" id="TIGR03750">
    <property type="entry name" value="conj_TIGR03750"/>
    <property type="match status" value="1"/>
</dbReference>
<evidence type="ECO:0000256" key="1">
    <source>
        <dbReference type="SAM" id="Phobius"/>
    </source>
</evidence>
<keyword evidence="1" id="KW-0812">Transmembrane</keyword>
<dbReference type="RefSeq" id="WP_110265159.1">
    <property type="nucleotide sequence ID" value="NZ_CAWNXA010000005.1"/>
</dbReference>
<gene>
    <name evidence="2" type="ORF">C8D93_10535</name>
</gene>
<name>A0A318ECP4_9GAMM</name>
<evidence type="ECO:0000313" key="2">
    <source>
        <dbReference type="EMBL" id="PXV67681.1"/>
    </source>
</evidence>
<dbReference type="EMBL" id="QICN01000005">
    <property type="protein sequence ID" value="PXV67681.1"/>
    <property type="molecule type" value="Genomic_DNA"/>
</dbReference>
<keyword evidence="1" id="KW-1133">Transmembrane helix</keyword>
<sequence length="141" mass="15739">MVTSTEHLRDGLVTFLPHRLNRQPVVVRGLTADELWFCAGLSAAAGFALGLPLALVARSIAVIPTLIVVSIAMGIFVGGGFLRRQKRGRPDTWLRRQLQWWLALRYPVLAQHLGGHHLITRSGYWSPRRPSSHKDSRRGTT</sequence>
<accession>A0A318ECP4</accession>
<dbReference type="OrthoDB" id="8907898at2"/>
<keyword evidence="3" id="KW-1185">Reference proteome</keyword>
<organism evidence="2 3">
    <name type="scientific">Sinimarinibacterium flocculans</name>
    <dbReference type="NCBI Taxonomy" id="985250"/>
    <lineage>
        <taxon>Bacteria</taxon>
        <taxon>Pseudomonadati</taxon>
        <taxon>Pseudomonadota</taxon>
        <taxon>Gammaproteobacteria</taxon>
        <taxon>Nevskiales</taxon>
        <taxon>Nevskiaceae</taxon>
        <taxon>Sinimarinibacterium</taxon>
    </lineage>
</organism>
<protein>
    <submittedName>
        <fullName evidence="2">Conjugative transfer region protein (TIGR03750 family)</fullName>
    </submittedName>
</protein>
<dbReference type="AlphaFoldDB" id="A0A318ECP4"/>
<feature type="transmembrane region" description="Helical" evidence="1">
    <location>
        <begin position="61"/>
        <end position="82"/>
    </location>
</feature>